<dbReference type="InterPro" id="IPR018958">
    <property type="entry name" value="Knr4/Smi1-like_dom"/>
</dbReference>
<evidence type="ECO:0000313" key="3">
    <source>
        <dbReference type="Proteomes" id="UP000199205"/>
    </source>
</evidence>
<feature type="domain" description="Knr4/Smi1-like" evidence="1">
    <location>
        <begin position="26"/>
        <end position="150"/>
    </location>
</feature>
<dbReference type="EMBL" id="FMAF01000012">
    <property type="protein sequence ID" value="SCB39911.1"/>
    <property type="molecule type" value="Genomic_DNA"/>
</dbReference>
<dbReference type="AlphaFoldDB" id="A0A1C3WIR7"/>
<dbReference type="SUPFAM" id="SSF160631">
    <property type="entry name" value="SMI1/KNR4-like"/>
    <property type="match status" value="1"/>
</dbReference>
<evidence type="ECO:0000313" key="2">
    <source>
        <dbReference type="EMBL" id="SCB39911.1"/>
    </source>
</evidence>
<accession>A0A1C3WIR7</accession>
<dbReference type="OrthoDB" id="7375812at2"/>
<dbReference type="Pfam" id="PF14567">
    <property type="entry name" value="SUKH_5"/>
    <property type="match status" value="1"/>
</dbReference>
<dbReference type="RefSeq" id="WP_092574912.1">
    <property type="nucleotide sequence ID" value="NZ_FMAF01000012.1"/>
</dbReference>
<dbReference type="SMART" id="SM00860">
    <property type="entry name" value="SMI1_KNR4"/>
    <property type="match status" value="1"/>
</dbReference>
<protein>
    <submittedName>
        <fullName evidence="2">SMI1-KNR4 cell-wall</fullName>
    </submittedName>
</protein>
<dbReference type="Proteomes" id="UP000199205">
    <property type="component" value="Unassembled WGS sequence"/>
</dbReference>
<sequence length="156" mass="16823">MKGLLAFEQALAIVRAKPAASDFFGPAPDDNVDAAEQMLGIRMPPSYCMFLTTLGVGSFDDAEFYGIIANKIPGSSVPSMVWQTLENRKLAGFPGTHITIMSSGYGPIFCLDSSVVNSEDEYPVVEWTPAASVTNPGERLAESFGTFFLDEISKRA</sequence>
<evidence type="ECO:0000259" key="1">
    <source>
        <dbReference type="SMART" id="SM00860"/>
    </source>
</evidence>
<gene>
    <name evidence="2" type="ORF">GA0061101_11282</name>
</gene>
<reference evidence="2 3" key="1">
    <citation type="submission" date="2016-08" db="EMBL/GenBank/DDBJ databases">
        <authorList>
            <person name="Seilhamer J.J."/>
        </authorList>
    </citation>
    <scope>NUCLEOTIDE SEQUENCE [LARGE SCALE GENOMIC DNA]</scope>
    <source>
        <strain evidence="2 3">P1-7</strain>
    </source>
</reference>
<proteinExistence type="predicted"/>
<name>A0A1C3WIR7_9HYPH</name>
<organism evidence="2 3">
    <name type="scientific">Rhizobium lusitanum</name>
    <dbReference type="NCBI Taxonomy" id="293958"/>
    <lineage>
        <taxon>Bacteria</taxon>
        <taxon>Pseudomonadati</taxon>
        <taxon>Pseudomonadota</taxon>
        <taxon>Alphaproteobacteria</taxon>
        <taxon>Hyphomicrobiales</taxon>
        <taxon>Rhizobiaceae</taxon>
        <taxon>Rhizobium/Agrobacterium group</taxon>
        <taxon>Rhizobium</taxon>
    </lineage>
</organism>
<dbReference type="Gene3D" id="3.40.1580.10">
    <property type="entry name" value="SMI1/KNR4-like"/>
    <property type="match status" value="1"/>
</dbReference>
<dbReference type="InterPro" id="IPR037883">
    <property type="entry name" value="Knr4/Smi1-like_sf"/>
</dbReference>